<name>A0ABR4Y5V4_9VIBR</name>
<organism evidence="7 8">
    <name type="scientific">Vibrio variabilis</name>
    <dbReference type="NCBI Taxonomy" id="990271"/>
    <lineage>
        <taxon>Bacteria</taxon>
        <taxon>Pseudomonadati</taxon>
        <taxon>Pseudomonadota</taxon>
        <taxon>Gammaproteobacteria</taxon>
        <taxon>Vibrionales</taxon>
        <taxon>Vibrionaceae</taxon>
        <taxon>Vibrio</taxon>
    </lineage>
</organism>
<evidence type="ECO:0000256" key="2">
    <source>
        <dbReference type="ARBA" id="ARBA00022840"/>
    </source>
</evidence>
<dbReference type="Gene3D" id="1.10.8.60">
    <property type="match status" value="1"/>
</dbReference>
<evidence type="ECO:0000256" key="5">
    <source>
        <dbReference type="ARBA" id="ARBA00023163"/>
    </source>
</evidence>
<dbReference type="SUPFAM" id="SSF46689">
    <property type="entry name" value="Homeodomain-like"/>
    <property type="match status" value="1"/>
</dbReference>
<proteinExistence type="predicted"/>
<dbReference type="InterPro" id="IPR025944">
    <property type="entry name" value="Sigma_54_int_dom_CS"/>
</dbReference>
<evidence type="ECO:0000259" key="6">
    <source>
        <dbReference type="PROSITE" id="PS50045"/>
    </source>
</evidence>
<gene>
    <name evidence="7" type="ORF">NL53_20620</name>
</gene>
<comment type="caution">
    <text evidence="7">The sequence shown here is derived from an EMBL/GenBank/DDBJ whole genome shotgun (WGS) entry which is preliminary data.</text>
</comment>
<keyword evidence="8" id="KW-1185">Reference proteome</keyword>
<evidence type="ECO:0000313" key="7">
    <source>
        <dbReference type="EMBL" id="KHA58670.1"/>
    </source>
</evidence>
<dbReference type="InterPro" id="IPR027417">
    <property type="entry name" value="P-loop_NTPase"/>
</dbReference>
<keyword evidence="2" id="KW-0067">ATP-binding</keyword>
<protein>
    <submittedName>
        <fullName evidence="7">Transcriptional regulator</fullName>
    </submittedName>
</protein>
<keyword evidence="5" id="KW-0804">Transcription</keyword>
<dbReference type="PROSITE" id="PS00676">
    <property type="entry name" value="SIGMA54_INTERACT_2"/>
    <property type="match status" value="1"/>
</dbReference>
<sequence length="249" mass="28285">SELFGHVKGAFTGANHSRAGKFELADGGTIFLDELGELPLLLQAKLLRVIQQGELQRVGSDKHLLVNVRIIAATNRNLEQEVAAGQFRADLYHRLNVFPISVPPLRKREGDIPVLSGYLLEKVRNQFNIPNLHLHPKALAQLERQPWPGNVRELEHTLTRSALRAIQQNETIIQPRHFDSDLRPTDAQSASKYFPQQSAGLRSLVEEYQRDLIVHAYEKSEQTWSKTAEFLQMDRGNLYRMAKKLKVVG</sequence>
<dbReference type="PROSITE" id="PS00688">
    <property type="entry name" value="SIGMA54_INTERACT_3"/>
    <property type="match status" value="1"/>
</dbReference>
<dbReference type="Pfam" id="PF25601">
    <property type="entry name" value="AAA_lid_14"/>
    <property type="match status" value="1"/>
</dbReference>
<dbReference type="PANTHER" id="PTHR32071:SF35">
    <property type="entry name" value="ANAEROBIC NITRIC OXIDE REDUCTASE TRANSCRIPTION REGULATOR NORR"/>
    <property type="match status" value="1"/>
</dbReference>
<dbReference type="Gene3D" id="3.40.50.300">
    <property type="entry name" value="P-loop containing nucleotide triphosphate hydrolases"/>
    <property type="match status" value="1"/>
</dbReference>
<evidence type="ECO:0000313" key="8">
    <source>
        <dbReference type="Proteomes" id="UP000030520"/>
    </source>
</evidence>
<keyword evidence="1" id="KW-0547">Nucleotide-binding</keyword>
<feature type="domain" description="Sigma-54 factor interaction" evidence="6">
    <location>
        <begin position="1"/>
        <end position="163"/>
    </location>
</feature>
<evidence type="ECO:0000256" key="4">
    <source>
        <dbReference type="ARBA" id="ARBA00023125"/>
    </source>
</evidence>
<dbReference type="PANTHER" id="PTHR32071">
    <property type="entry name" value="TRANSCRIPTIONAL REGULATORY PROTEIN"/>
    <property type="match status" value="1"/>
</dbReference>
<dbReference type="EMBL" id="JRWM01000068">
    <property type="protein sequence ID" value="KHA58670.1"/>
    <property type="molecule type" value="Genomic_DNA"/>
</dbReference>
<evidence type="ECO:0000256" key="3">
    <source>
        <dbReference type="ARBA" id="ARBA00023015"/>
    </source>
</evidence>
<keyword evidence="3" id="KW-0805">Transcription regulation</keyword>
<dbReference type="Gene3D" id="1.10.10.60">
    <property type="entry name" value="Homeodomain-like"/>
    <property type="match status" value="1"/>
</dbReference>
<evidence type="ECO:0000256" key="1">
    <source>
        <dbReference type="ARBA" id="ARBA00022741"/>
    </source>
</evidence>
<accession>A0ABR4Y5V4</accession>
<dbReference type="InterPro" id="IPR058031">
    <property type="entry name" value="AAA_lid_NorR"/>
</dbReference>
<dbReference type="PROSITE" id="PS50045">
    <property type="entry name" value="SIGMA54_INTERACT_4"/>
    <property type="match status" value="1"/>
</dbReference>
<keyword evidence="4" id="KW-0238">DNA-binding</keyword>
<dbReference type="RefSeq" id="WP_038218017.1">
    <property type="nucleotide sequence ID" value="NZ_JRWM01000068.1"/>
</dbReference>
<reference evidence="7 8" key="1">
    <citation type="submission" date="2014-10" db="EMBL/GenBank/DDBJ databases">
        <title>Genome sequencing of Vibrio variabilis T01.</title>
        <authorList>
            <person name="Chan K.-G."/>
            <person name="Mohamad N.I."/>
        </authorList>
    </citation>
    <scope>NUCLEOTIDE SEQUENCE [LARGE SCALE GENOMIC DNA]</scope>
    <source>
        <strain evidence="7 8">T01</strain>
    </source>
</reference>
<feature type="non-terminal residue" evidence="7">
    <location>
        <position position="1"/>
    </location>
</feature>
<dbReference type="InterPro" id="IPR002078">
    <property type="entry name" value="Sigma_54_int"/>
</dbReference>
<dbReference type="InterPro" id="IPR009057">
    <property type="entry name" value="Homeodomain-like_sf"/>
</dbReference>
<dbReference type="InterPro" id="IPR025943">
    <property type="entry name" value="Sigma_54_int_dom_ATP-bd_2"/>
</dbReference>
<dbReference type="Proteomes" id="UP000030520">
    <property type="component" value="Unassembled WGS sequence"/>
</dbReference>
<dbReference type="SUPFAM" id="SSF52540">
    <property type="entry name" value="P-loop containing nucleoside triphosphate hydrolases"/>
    <property type="match status" value="1"/>
</dbReference>
<dbReference type="Pfam" id="PF00158">
    <property type="entry name" value="Sigma54_activat"/>
    <property type="match status" value="1"/>
</dbReference>